<accession>A0AAE3VTY4</accession>
<dbReference type="InterPro" id="IPR016024">
    <property type="entry name" value="ARM-type_fold"/>
</dbReference>
<dbReference type="Gene3D" id="1.25.10.10">
    <property type="entry name" value="Leucine-rich Repeat Variant"/>
    <property type="match status" value="2"/>
</dbReference>
<dbReference type="AlphaFoldDB" id="A0AAE3VTY4"/>
<dbReference type="SUPFAM" id="SSF48371">
    <property type="entry name" value="ARM repeat"/>
    <property type="match status" value="1"/>
</dbReference>
<sequence length="473" mass="51335">MIQGFSLNPAAPQDLLRRLFENHPREFGPALRQRADLPDDIVAAAVRHPSPWTRRAIGSNPSVDPEIRLSLVEDPDGDVALAVVLSPWPGQRWREAVTRHLDHLVALVHAGRRDEQAARVALEELGSEDRRAVALMVAHPAPTVRLAAAGLIGPGRPLWNRLAADDDPRVRADVARREHEATRARGLADFPQKPCHARTDTIVGRRLTPEAVAHLLRTEPASLAYNKYLTPETVAALVAHPDPAVRRPAAYRTDLTRAQVHALIADPDVSVRTAASLHALLGEEIQTTIDIDPSTMDPDILAPVPDDLTESIRLATSVNPLRRRRAARDPRLPAGTVTVLAGDADPQVRMHVALHHPDPPPALLLRVFREDVSRRRALANRIPPDGLSAFAADPDPEFRALALRDPATDPIPLLDDPDPRVRRAAVASPRVPADRLVVMLDDPDPGVADAAAANPALPVPVMVQRAAATARPA</sequence>
<dbReference type="RefSeq" id="WP_307234369.1">
    <property type="nucleotide sequence ID" value="NZ_JAUSUZ010000001.1"/>
</dbReference>
<evidence type="ECO:0000313" key="1">
    <source>
        <dbReference type="EMBL" id="MDQ0363609.1"/>
    </source>
</evidence>
<evidence type="ECO:0000313" key="2">
    <source>
        <dbReference type="Proteomes" id="UP001240236"/>
    </source>
</evidence>
<keyword evidence="2" id="KW-1185">Reference proteome</keyword>
<comment type="caution">
    <text evidence="1">The sequence shown here is derived from an EMBL/GenBank/DDBJ whole genome shotgun (WGS) entry which is preliminary data.</text>
</comment>
<reference evidence="1 2" key="1">
    <citation type="submission" date="2023-07" db="EMBL/GenBank/DDBJ databases">
        <title>Sequencing the genomes of 1000 actinobacteria strains.</title>
        <authorList>
            <person name="Klenk H.-P."/>
        </authorList>
    </citation>
    <scope>NUCLEOTIDE SEQUENCE [LARGE SCALE GENOMIC DNA]</scope>
    <source>
        <strain evidence="1 2">DSM 44709</strain>
    </source>
</reference>
<protein>
    <recommendedName>
        <fullName evidence="3">Leucine rich repeat variant</fullName>
    </recommendedName>
</protein>
<proteinExistence type="predicted"/>
<name>A0AAE3VTY4_9ACTN</name>
<dbReference type="InterPro" id="IPR011989">
    <property type="entry name" value="ARM-like"/>
</dbReference>
<dbReference type="Proteomes" id="UP001240236">
    <property type="component" value="Unassembled WGS sequence"/>
</dbReference>
<dbReference type="EMBL" id="JAUSUZ010000001">
    <property type="protein sequence ID" value="MDQ0363609.1"/>
    <property type="molecule type" value="Genomic_DNA"/>
</dbReference>
<organism evidence="1 2">
    <name type="scientific">Catenuloplanes indicus</name>
    <dbReference type="NCBI Taxonomy" id="137267"/>
    <lineage>
        <taxon>Bacteria</taxon>
        <taxon>Bacillati</taxon>
        <taxon>Actinomycetota</taxon>
        <taxon>Actinomycetes</taxon>
        <taxon>Micromonosporales</taxon>
        <taxon>Micromonosporaceae</taxon>
        <taxon>Catenuloplanes</taxon>
    </lineage>
</organism>
<gene>
    <name evidence="1" type="ORF">J2S42_000278</name>
</gene>
<evidence type="ECO:0008006" key="3">
    <source>
        <dbReference type="Google" id="ProtNLM"/>
    </source>
</evidence>